<evidence type="ECO:0000256" key="1">
    <source>
        <dbReference type="SAM" id="Phobius"/>
    </source>
</evidence>
<keyword evidence="1" id="KW-1133">Transmembrane helix</keyword>
<keyword evidence="1" id="KW-0472">Membrane</keyword>
<evidence type="ECO:0000313" key="3">
    <source>
        <dbReference type="Proteomes" id="UP000733744"/>
    </source>
</evidence>
<sequence length="118" mass="13667">MKMLVFSFVAGTVLLYFLNIALLKTPLLDLHWSIHAGLRFLIGFIVLGVSYFHAHAVKFKSAVYITACIVTIDYFYDYYAQGHRLNLEIILHGVFMMIWGAILGYLTAKYLRERLMRD</sequence>
<feature type="transmembrane region" description="Helical" evidence="1">
    <location>
        <begin position="33"/>
        <end position="54"/>
    </location>
</feature>
<dbReference type="EMBL" id="RYFG02000105">
    <property type="protein sequence ID" value="TRW92896.1"/>
    <property type="molecule type" value="Genomic_DNA"/>
</dbReference>
<comment type="caution">
    <text evidence="2">The sequence shown here is derived from an EMBL/GenBank/DDBJ whole genome shotgun (WGS) entry which is preliminary data.</text>
</comment>
<organism evidence="2 3">
    <name type="scientific">Candidatus Methylobacter oryzae</name>
    <dbReference type="NCBI Taxonomy" id="2497749"/>
    <lineage>
        <taxon>Bacteria</taxon>
        <taxon>Pseudomonadati</taxon>
        <taxon>Pseudomonadota</taxon>
        <taxon>Gammaproteobacteria</taxon>
        <taxon>Methylococcales</taxon>
        <taxon>Methylococcaceae</taxon>
        <taxon>Methylobacter</taxon>
    </lineage>
</organism>
<protein>
    <submittedName>
        <fullName evidence="2">Uncharacterized protein</fullName>
    </submittedName>
</protein>
<proteinExistence type="predicted"/>
<keyword evidence="1" id="KW-0812">Transmembrane</keyword>
<dbReference type="Proteomes" id="UP000733744">
    <property type="component" value="Unassembled WGS sequence"/>
</dbReference>
<reference evidence="2 3" key="1">
    <citation type="journal article" date="2019" name="Antonie Van Leeuwenhoek">
        <title>Description of 'Ca. Methylobacter oryzae' KRF1, a novel species from the environmentally important Methylobacter clade 2.</title>
        <authorList>
            <person name="Khatri K."/>
            <person name="Mohite J.A."/>
            <person name="Pandit P.S."/>
            <person name="Bahulikar R."/>
            <person name="Rahalkar M.C."/>
        </authorList>
    </citation>
    <scope>NUCLEOTIDE SEQUENCE [LARGE SCALE GENOMIC DNA]</scope>
    <source>
        <strain evidence="2 3">KRF1</strain>
    </source>
</reference>
<keyword evidence="3" id="KW-1185">Reference proteome</keyword>
<name>A0ABY3C8H2_9GAMM</name>
<gene>
    <name evidence="2" type="ORF">EKO24_014145</name>
</gene>
<accession>A0ABY3C8H2</accession>
<feature type="transmembrane region" description="Helical" evidence="1">
    <location>
        <begin position="89"/>
        <end position="108"/>
    </location>
</feature>
<dbReference type="RefSeq" id="WP_127028567.1">
    <property type="nucleotide sequence ID" value="NZ_RYFG02000105.1"/>
</dbReference>
<evidence type="ECO:0000313" key="2">
    <source>
        <dbReference type="EMBL" id="TRW92896.1"/>
    </source>
</evidence>
<feature type="transmembrane region" description="Helical" evidence="1">
    <location>
        <begin position="61"/>
        <end position="77"/>
    </location>
</feature>